<dbReference type="RefSeq" id="XP_008880347.1">
    <property type="nucleotide sequence ID" value="XM_008882125.1"/>
</dbReference>
<evidence type="ECO:0000256" key="1">
    <source>
        <dbReference type="SAM" id="MobiDB-lite"/>
    </source>
</evidence>
<evidence type="ECO:0008006" key="3">
    <source>
        <dbReference type="Google" id="ProtNLM"/>
    </source>
</evidence>
<dbReference type="GeneID" id="20091352"/>
<dbReference type="EMBL" id="KI914017">
    <property type="protein sequence ID" value="ETV90958.1"/>
    <property type="molecule type" value="Genomic_DNA"/>
</dbReference>
<dbReference type="PANTHER" id="PTHR46929:SF3">
    <property type="entry name" value="MYB_SANT-LIKE DOMAIN-CONTAINING PROTEIN"/>
    <property type="match status" value="1"/>
</dbReference>
<dbReference type="AlphaFoldDB" id="A0A024TAA2"/>
<reference evidence="2" key="1">
    <citation type="submission" date="2013-12" db="EMBL/GenBank/DDBJ databases">
        <title>The Genome Sequence of Aphanomyces invadans NJM9701.</title>
        <authorList>
            <consortium name="The Broad Institute Genomics Platform"/>
            <person name="Russ C."/>
            <person name="Tyler B."/>
            <person name="van West P."/>
            <person name="Dieguez-Uribeondo J."/>
            <person name="Young S.K."/>
            <person name="Zeng Q."/>
            <person name="Gargeya S."/>
            <person name="Fitzgerald M."/>
            <person name="Abouelleil A."/>
            <person name="Alvarado L."/>
            <person name="Chapman S.B."/>
            <person name="Gainer-Dewar J."/>
            <person name="Goldberg J."/>
            <person name="Griggs A."/>
            <person name="Gujja S."/>
            <person name="Hansen M."/>
            <person name="Howarth C."/>
            <person name="Imamovic A."/>
            <person name="Ireland A."/>
            <person name="Larimer J."/>
            <person name="McCowan C."/>
            <person name="Murphy C."/>
            <person name="Pearson M."/>
            <person name="Poon T.W."/>
            <person name="Priest M."/>
            <person name="Roberts A."/>
            <person name="Saif S."/>
            <person name="Shea T."/>
            <person name="Sykes S."/>
            <person name="Wortman J."/>
            <person name="Nusbaum C."/>
            <person name="Birren B."/>
        </authorList>
    </citation>
    <scope>NUCLEOTIDE SEQUENCE [LARGE SCALE GENOMIC DNA]</scope>
    <source>
        <strain evidence="2">NJM9701</strain>
    </source>
</reference>
<protein>
    <recommendedName>
        <fullName evidence="3">Myb/SANT-like domain-containing protein</fullName>
    </recommendedName>
</protein>
<feature type="compositionally biased region" description="Acidic residues" evidence="1">
    <location>
        <begin position="106"/>
        <end position="120"/>
    </location>
</feature>
<name>A0A024TAA2_9STRA</name>
<dbReference type="OrthoDB" id="74744at2759"/>
<sequence length="242" mass="26706">MGLWTDDLDVTWLKELVHQAIVLGKQHGQEIPLTLQQLKSRHDTIKGSYSVIAKIVNSSGMGWEATTCKFDLCEALVHGTLAHGNFVVTSTEEPSSYAPDQRDSSIEDAADMQGDESDAEECQHDDSGAGRRSSLGDGGKLPNKRQRLTMASQLLQCFQGMGASSERELELMAEMIKPTTVSPTAKAVKLLHEELGEMLSVDDTMMALDVLENETRAVVFMSMQPGLRETWILRQVEKLRNA</sequence>
<dbReference type="VEuPathDB" id="FungiDB:H310_14302"/>
<gene>
    <name evidence="2" type="ORF">H310_14302</name>
</gene>
<organism evidence="2">
    <name type="scientific">Aphanomyces invadans</name>
    <dbReference type="NCBI Taxonomy" id="157072"/>
    <lineage>
        <taxon>Eukaryota</taxon>
        <taxon>Sar</taxon>
        <taxon>Stramenopiles</taxon>
        <taxon>Oomycota</taxon>
        <taxon>Saprolegniomycetes</taxon>
        <taxon>Saprolegniales</taxon>
        <taxon>Verrucalvaceae</taxon>
        <taxon>Aphanomyces</taxon>
    </lineage>
</organism>
<evidence type="ECO:0000313" key="2">
    <source>
        <dbReference type="EMBL" id="ETV90958.1"/>
    </source>
</evidence>
<proteinExistence type="predicted"/>
<dbReference type="PANTHER" id="PTHR46929">
    <property type="entry name" value="EXPRESSED PROTEIN"/>
    <property type="match status" value="1"/>
</dbReference>
<accession>A0A024TAA2</accession>
<feature type="region of interest" description="Disordered" evidence="1">
    <location>
        <begin position="91"/>
        <end position="143"/>
    </location>
</feature>